<reference evidence="1 2" key="1">
    <citation type="submission" date="2024-09" db="EMBL/GenBank/DDBJ databases">
        <authorList>
            <person name="Sun Q."/>
            <person name="Mori K."/>
        </authorList>
    </citation>
    <scope>NUCLEOTIDE SEQUENCE [LARGE SCALE GENOMIC DNA]</scope>
    <source>
        <strain evidence="1 2">CGMCC 1.9126</strain>
    </source>
</reference>
<dbReference type="RefSeq" id="WP_160546814.1">
    <property type="nucleotide sequence ID" value="NZ_JBHLUU010000118.1"/>
</dbReference>
<gene>
    <name evidence="1" type="ORF">ACFFHF_18520</name>
</gene>
<sequence>MSKQLRSAVEKRKNYLINYLIKAGIYKKNERHLFELTLTDLELEYKKWNRDRKE</sequence>
<keyword evidence="2" id="KW-1185">Reference proteome</keyword>
<evidence type="ECO:0000313" key="2">
    <source>
        <dbReference type="Proteomes" id="UP001589738"/>
    </source>
</evidence>
<protein>
    <submittedName>
        <fullName evidence="1">Fur-regulated basic protein FbpA</fullName>
    </submittedName>
</protein>
<dbReference type="EMBL" id="JBHLUU010000118">
    <property type="protein sequence ID" value="MFC0477200.1"/>
    <property type="molecule type" value="Genomic_DNA"/>
</dbReference>
<comment type="caution">
    <text evidence="1">The sequence shown here is derived from an EMBL/GenBank/DDBJ whole genome shotgun (WGS) entry which is preliminary data.</text>
</comment>
<dbReference type="Pfam" id="PF13076">
    <property type="entry name" value="Fur_reg_FbpA"/>
    <property type="match status" value="1"/>
</dbReference>
<accession>A0ABV6KVY2</accession>
<proteinExistence type="predicted"/>
<evidence type="ECO:0000313" key="1">
    <source>
        <dbReference type="EMBL" id="MFC0477200.1"/>
    </source>
</evidence>
<name>A0ABV6KVY2_9BACI</name>
<dbReference type="Proteomes" id="UP001589738">
    <property type="component" value="Unassembled WGS sequence"/>
</dbReference>
<dbReference type="InterPro" id="IPR025072">
    <property type="entry name" value="Fur_reg_FbpA"/>
</dbReference>
<organism evidence="1 2">
    <name type="scientific">Robertmurraya beringensis</name>
    <dbReference type="NCBI Taxonomy" id="641660"/>
    <lineage>
        <taxon>Bacteria</taxon>
        <taxon>Bacillati</taxon>
        <taxon>Bacillota</taxon>
        <taxon>Bacilli</taxon>
        <taxon>Bacillales</taxon>
        <taxon>Bacillaceae</taxon>
        <taxon>Robertmurraya</taxon>
    </lineage>
</organism>